<evidence type="ECO:0000256" key="3">
    <source>
        <dbReference type="ARBA" id="ARBA00022729"/>
    </source>
</evidence>
<dbReference type="InterPro" id="IPR012944">
    <property type="entry name" value="SusD_RagB_dom"/>
</dbReference>
<evidence type="ECO:0000256" key="2">
    <source>
        <dbReference type="ARBA" id="ARBA00006275"/>
    </source>
</evidence>
<dbReference type="Proteomes" id="UP001597509">
    <property type="component" value="Unassembled WGS sequence"/>
</dbReference>
<proteinExistence type="inferred from homology"/>
<evidence type="ECO:0000313" key="8">
    <source>
        <dbReference type="EMBL" id="MFD2905037.1"/>
    </source>
</evidence>
<keyword evidence="9" id="KW-1185">Reference proteome</keyword>
<dbReference type="CDD" id="cd08977">
    <property type="entry name" value="SusD"/>
    <property type="match status" value="1"/>
</dbReference>
<evidence type="ECO:0000256" key="4">
    <source>
        <dbReference type="ARBA" id="ARBA00023136"/>
    </source>
</evidence>
<gene>
    <name evidence="8" type="ORF">ACFS6I_13935</name>
</gene>
<organism evidence="8 9">
    <name type="scientific">Sphingobacterium anhuiense</name>
    <dbReference type="NCBI Taxonomy" id="493780"/>
    <lineage>
        <taxon>Bacteria</taxon>
        <taxon>Pseudomonadati</taxon>
        <taxon>Bacteroidota</taxon>
        <taxon>Sphingobacteriia</taxon>
        <taxon>Sphingobacteriales</taxon>
        <taxon>Sphingobacteriaceae</taxon>
        <taxon>Sphingobacterium</taxon>
    </lineage>
</organism>
<name>A0ABW5YXA5_9SPHI</name>
<comment type="subcellular location">
    <subcellularLocation>
        <location evidence="1">Cell outer membrane</location>
    </subcellularLocation>
</comment>
<dbReference type="Pfam" id="PF07980">
    <property type="entry name" value="SusD_RagB"/>
    <property type="match status" value="1"/>
</dbReference>
<comment type="similarity">
    <text evidence="2">Belongs to the SusD family.</text>
</comment>
<dbReference type="InterPro" id="IPR011990">
    <property type="entry name" value="TPR-like_helical_dom_sf"/>
</dbReference>
<keyword evidence="4" id="KW-0472">Membrane</keyword>
<evidence type="ECO:0000259" key="7">
    <source>
        <dbReference type="Pfam" id="PF14322"/>
    </source>
</evidence>
<protein>
    <submittedName>
        <fullName evidence="8">RagB/SusD family nutrient uptake outer membrane protein</fullName>
    </submittedName>
</protein>
<dbReference type="Gene3D" id="1.25.40.390">
    <property type="match status" value="1"/>
</dbReference>
<sequence length="509" mass="57431">MKAKHTSISLITVFMIGMLTSCNKNFLDKNPTAAIAGETFWTTDADAKLALAGVYRRLQSGFYGQGKLWLDTYSDNALDRHSFYGFGDLTQGIVNSTNVTGTFYNTPYSGISGCNYFLENIDKAPSTDAQKAVYKAEVRFIRAMFYFDLVQAFGGVILYETEPKTVDEGKIAKSSKEDILKFIHSELDYAISNLPDLAYTTGHAVKGSAQALKTRVYLYQQNWPLAASTANDIITGGKFQIYQGGYQNLFFTPTQQNNPEIIFSTKYSAPNNPQGGEGLLVEVAWYGSIAPYQNLVDAYEMANGKMINEPGSGYIAADPYSNRDPRLKYTIKVPTEEYINPDGSVFEESDPLLTTYVQKKYVDLSMLPFNRTKTPLTDQNIIHTRYADVLLMYAEAKNEVSGPDQSIYKALNEIRERKSVGMPKVNEAMYNTKDKLRDFILHERRIELALEGHRYYDLKRRNQMETVLSKIKNPGGVQLKFGEKNNVLPFAQDELDKNKQLKQNDDYTP</sequence>
<dbReference type="PROSITE" id="PS51257">
    <property type="entry name" value="PROKAR_LIPOPROTEIN"/>
    <property type="match status" value="1"/>
</dbReference>
<feature type="domain" description="SusD-like N-terminal" evidence="7">
    <location>
        <begin position="26"/>
        <end position="218"/>
    </location>
</feature>
<comment type="caution">
    <text evidence="8">The sequence shown here is derived from an EMBL/GenBank/DDBJ whole genome shotgun (WGS) entry which is preliminary data.</text>
</comment>
<keyword evidence="5" id="KW-0998">Cell outer membrane</keyword>
<dbReference type="EMBL" id="JBHUPE010000005">
    <property type="protein sequence ID" value="MFD2905037.1"/>
    <property type="molecule type" value="Genomic_DNA"/>
</dbReference>
<accession>A0ABW5YXA5</accession>
<reference evidence="9" key="1">
    <citation type="journal article" date="2019" name="Int. J. Syst. Evol. Microbiol.">
        <title>The Global Catalogue of Microorganisms (GCM) 10K type strain sequencing project: providing services to taxonomists for standard genome sequencing and annotation.</title>
        <authorList>
            <consortium name="The Broad Institute Genomics Platform"/>
            <consortium name="The Broad Institute Genome Sequencing Center for Infectious Disease"/>
            <person name="Wu L."/>
            <person name="Ma J."/>
        </authorList>
    </citation>
    <scope>NUCLEOTIDE SEQUENCE [LARGE SCALE GENOMIC DNA]</scope>
    <source>
        <strain evidence="9">KCTC 22209</strain>
    </source>
</reference>
<evidence type="ECO:0000259" key="6">
    <source>
        <dbReference type="Pfam" id="PF07980"/>
    </source>
</evidence>
<keyword evidence="3" id="KW-0732">Signal</keyword>
<evidence type="ECO:0000256" key="5">
    <source>
        <dbReference type="ARBA" id="ARBA00023237"/>
    </source>
</evidence>
<evidence type="ECO:0000256" key="1">
    <source>
        <dbReference type="ARBA" id="ARBA00004442"/>
    </source>
</evidence>
<dbReference type="Pfam" id="PF14322">
    <property type="entry name" value="SusD-like_3"/>
    <property type="match status" value="1"/>
</dbReference>
<dbReference type="RefSeq" id="WP_380921487.1">
    <property type="nucleotide sequence ID" value="NZ_JBHUPE010000005.1"/>
</dbReference>
<dbReference type="InterPro" id="IPR033985">
    <property type="entry name" value="SusD-like_N"/>
</dbReference>
<feature type="domain" description="RagB/SusD" evidence="6">
    <location>
        <begin position="284"/>
        <end position="507"/>
    </location>
</feature>
<dbReference type="SUPFAM" id="SSF48452">
    <property type="entry name" value="TPR-like"/>
    <property type="match status" value="1"/>
</dbReference>
<evidence type="ECO:0000313" key="9">
    <source>
        <dbReference type="Proteomes" id="UP001597509"/>
    </source>
</evidence>